<dbReference type="AlphaFoldDB" id="A0A4Y6U8Q9"/>
<accession>A0A4Y6U8Q9</accession>
<dbReference type="GO" id="GO:0008360">
    <property type="term" value="P:regulation of cell shape"/>
    <property type="evidence" value="ECO:0007669"/>
    <property type="project" value="UniProtKB-KW"/>
</dbReference>
<dbReference type="KEGG" id="swf:E3E12_06165"/>
<name>A0A4Y6U8Q9_9PROT</name>
<evidence type="ECO:0000256" key="1">
    <source>
        <dbReference type="ARBA" id="ARBA00009369"/>
    </source>
</evidence>
<dbReference type="EMBL" id="CP038231">
    <property type="protein sequence ID" value="QDH13839.1"/>
    <property type="molecule type" value="Genomic_DNA"/>
</dbReference>
<dbReference type="OrthoDB" id="8478127at2"/>
<keyword evidence="3" id="KW-0133">Cell shape</keyword>
<evidence type="ECO:0000313" key="7">
    <source>
        <dbReference type="Proteomes" id="UP000318709"/>
    </source>
</evidence>
<dbReference type="InterPro" id="IPR042177">
    <property type="entry name" value="Cell/Rod_1"/>
</dbReference>
<comment type="similarity">
    <text evidence="1">Belongs to the MreC family.</text>
</comment>
<protein>
    <recommendedName>
        <fullName evidence="2">Cell shape-determining protein MreC</fullName>
    </recommendedName>
    <alternativeName>
        <fullName evidence="4">Cell shape protein MreC</fullName>
    </alternativeName>
</protein>
<dbReference type="Gene3D" id="2.40.10.350">
    <property type="entry name" value="Rod shape-determining protein MreC, domain 2"/>
    <property type="match status" value="1"/>
</dbReference>
<dbReference type="InterPro" id="IPR007221">
    <property type="entry name" value="MreC"/>
</dbReference>
<sequence length="324" mass="34667">MSIIQGRHVVQGILLPLCLLGAVALMAAGQMVPAPINQLRIAVASRTAPVQRMIVWPVHAVRHWAETFSDFTQLEQQNRQLRLANMALQRENRFNAAMAAENARLKSLLHWRGQGADDLVAPSSWSTAQVVREEGGTYQHAVIVEADPGQAPWQVGSIMVDGMGLAGRVSAVQGPLGQVILVTDPASHIPVTLMESGGQAIMGGDGTAAPRLQFYSQTRLPREGEQVVTRHQVGLTGGVPVGHVHYAAPGHPQVVLDADLSHLNDVVLYAGPALAPLASPDGRTHSRRDVVPLAYKRPAGDNVLKNLQNVWPFSALAKPAPPSP</sequence>
<evidence type="ECO:0000256" key="2">
    <source>
        <dbReference type="ARBA" id="ARBA00013855"/>
    </source>
</evidence>
<gene>
    <name evidence="6" type="ORF">E3E12_06165</name>
</gene>
<dbReference type="GO" id="GO:0005886">
    <property type="term" value="C:plasma membrane"/>
    <property type="evidence" value="ECO:0007669"/>
    <property type="project" value="TreeGrafter"/>
</dbReference>
<evidence type="ECO:0000256" key="3">
    <source>
        <dbReference type="ARBA" id="ARBA00022960"/>
    </source>
</evidence>
<dbReference type="PANTHER" id="PTHR34138">
    <property type="entry name" value="CELL SHAPE-DETERMINING PROTEIN MREC"/>
    <property type="match status" value="1"/>
</dbReference>
<keyword evidence="7" id="KW-1185">Reference proteome</keyword>
<reference evidence="6 7" key="1">
    <citation type="submission" date="2019-03" db="EMBL/GenBank/DDBJ databases">
        <title>The complete genome sequence of Swingsia_sp. F3b2 LMG30590(T).</title>
        <authorList>
            <person name="Chua K.-O."/>
            <person name="Chan K.-G."/>
            <person name="See-Too W.-S."/>
        </authorList>
    </citation>
    <scope>NUCLEOTIDE SEQUENCE [LARGE SCALE GENOMIC DNA]</scope>
    <source>
        <strain evidence="6 7">F3b2</strain>
    </source>
</reference>
<dbReference type="Proteomes" id="UP000318709">
    <property type="component" value="Chromosome"/>
</dbReference>
<dbReference type="InterPro" id="IPR055342">
    <property type="entry name" value="MreC_beta-barrel_core"/>
</dbReference>
<organism evidence="6 7">
    <name type="scientific">Formicincola oecophyllae</name>
    <dbReference type="NCBI Taxonomy" id="2558361"/>
    <lineage>
        <taxon>Bacteria</taxon>
        <taxon>Pseudomonadati</taxon>
        <taxon>Pseudomonadota</taxon>
        <taxon>Alphaproteobacteria</taxon>
        <taxon>Acetobacterales</taxon>
        <taxon>Acetobacteraceae</taxon>
        <taxon>Formicincola</taxon>
    </lineage>
</organism>
<evidence type="ECO:0000256" key="4">
    <source>
        <dbReference type="ARBA" id="ARBA00032089"/>
    </source>
</evidence>
<dbReference type="InterPro" id="IPR042175">
    <property type="entry name" value="Cell/Rod_MreC_2"/>
</dbReference>
<evidence type="ECO:0000313" key="6">
    <source>
        <dbReference type="EMBL" id="QDH13839.1"/>
    </source>
</evidence>
<dbReference type="RefSeq" id="WP_141443547.1">
    <property type="nucleotide sequence ID" value="NZ_CP038231.1"/>
</dbReference>
<dbReference type="PANTHER" id="PTHR34138:SF1">
    <property type="entry name" value="CELL SHAPE-DETERMINING PROTEIN MREC"/>
    <property type="match status" value="1"/>
</dbReference>
<dbReference type="Pfam" id="PF04085">
    <property type="entry name" value="MreC"/>
    <property type="match status" value="1"/>
</dbReference>
<feature type="domain" description="Rod shape-determining protein MreC beta-barrel core" evidence="5">
    <location>
        <begin position="154"/>
        <end position="268"/>
    </location>
</feature>
<proteinExistence type="inferred from homology"/>
<evidence type="ECO:0000259" key="5">
    <source>
        <dbReference type="Pfam" id="PF04085"/>
    </source>
</evidence>
<dbReference type="Gene3D" id="2.40.10.340">
    <property type="entry name" value="Rod shape-determining protein MreC, domain 1"/>
    <property type="match status" value="1"/>
</dbReference>